<sequence length="129" mass="14525">MKLNRVHHIAVIATDYERSKAFYLDVLGCTLLTEVYRAERDSWMGDLALNGEYLIELFSFPNPPARPSGPEATGLRHLAFEVDSVPDARTELVAKGVRCEELRVDPHTGRDMLFFFDPDGQPLELYAAA</sequence>
<dbReference type="Gene3D" id="3.10.180.10">
    <property type="entry name" value="2,3-Dihydroxybiphenyl 1,2-Dioxygenase, domain 1"/>
    <property type="match status" value="1"/>
</dbReference>
<dbReference type="InterPro" id="IPR037523">
    <property type="entry name" value="VOC_core"/>
</dbReference>
<dbReference type="InterPro" id="IPR051332">
    <property type="entry name" value="Fosfomycin_Res_Enzymes"/>
</dbReference>
<keyword evidence="4" id="KW-1185">Reference proteome</keyword>
<evidence type="ECO:0000313" key="3">
    <source>
        <dbReference type="EMBL" id="NYD72463.1"/>
    </source>
</evidence>
<proteinExistence type="predicted"/>
<comment type="caution">
    <text evidence="3">The sequence shown here is derived from an EMBL/GenBank/DDBJ whole genome shotgun (WGS) entry which is preliminary data.</text>
</comment>
<feature type="domain" description="VOC" evidence="2">
    <location>
        <begin position="5"/>
        <end position="128"/>
    </location>
</feature>
<dbReference type="Pfam" id="PF00903">
    <property type="entry name" value="Glyoxalase"/>
    <property type="match status" value="1"/>
</dbReference>
<name>A0A852SUQ9_9MICO</name>
<dbReference type="InterPro" id="IPR029068">
    <property type="entry name" value="Glyas_Bleomycin-R_OHBP_Dase"/>
</dbReference>
<dbReference type="RefSeq" id="WP_218870121.1">
    <property type="nucleotide sequence ID" value="NZ_BSEW01000001.1"/>
</dbReference>
<accession>A0A852SUQ9</accession>
<dbReference type="PANTHER" id="PTHR36113">
    <property type="entry name" value="LYASE, PUTATIVE-RELATED-RELATED"/>
    <property type="match status" value="1"/>
</dbReference>
<dbReference type="InterPro" id="IPR037478">
    <property type="entry name" value="YwkD-like_dom"/>
</dbReference>
<dbReference type="NCBIfam" id="NF008551">
    <property type="entry name" value="PRK11478.1"/>
    <property type="match status" value="1"/>
</dbReference>
<protein>
    <submittedName>
        <fullName evidence="3">Glyoxylase I family protein</fullName>
    </submittedName>
</protein>
<evidence type="ECO:0000313" key="4">
    <source>
        <dbReference type="Proteomes" id="UP000549913"/>
    </source>
</evidence>
<dbReference type="GO" id="GO:0046872">
    <property type="term" value="F:metal ion binding"/>
    <property type="evidence" value="ECO:0007669"/>
    <property type="project" value="UniProtKB-KW"/>
</dbReference>
<organism evidence="3 4">
    <name type="scientific">Herbiconiux flava</name>
    <dbReference type="NCBI Taxonomy" id="881268"/>
    <lineage>
        <taxon>Bacteria</taxon>
        <taxon>Bacillati</taxon>
        <taxon>Actinomycetota</taxon>
        <taxon>Actinomycetes</taxon>
        <taxon>Micrococcales</taxon>
        <taxon>Microbacteriaceae</taxon>
        <taxon>Herbiconiux</taxon>
    </lineage>
</organism>
<dbReference type="SUPFAM" id="SSF54593">
    <property type="entry name" value="Glyoxalase/Bleomycin resistance protein/Dihydroxybiphenyl dioxygenase"/>
    <property type="match status" value="1"/>
</dbReference>
<dbReference type="CDD" id="cd08352">
    <property type="entry name" value="VOC_Bs_YwkD_like"/>
    <property type="match status" value="1"/>
</dbReference>
<dbReference type="AlphaFoldDB" id="A0A852SUQ9"/>
<dbReference type="Proteomes" id="UP000549913">
    <property type="component" value="Unassembled WGS sequence"/>
</dbReference>
<dbReference type="EMBL" id="JACCBM010000001">
    <property type="protein sequence ID" value="NYD72463.1"/>
    <property type="molecule type" value="Genomic_DNA"/>
</dbReference>
<gene>
    <name evidence="3" type="ORF">BJ984_003621</name>
</gene>
<keyword evidence="1" id="KW-0479">Metal-binding</keyword>
<dbReference type="PANTHER" id="PTHR36113:SF6">
    <property type="entry name" value="FOSFOMYCIN RESISTANCE PROTEIN FOSX"/>
    <property type="match status" value="1"/>
</dbReference>
<dbReference type="PROSITE" id="PS51819">
    <property type="entry name" value="VOC"/>
    <property type="match status" value="1"/>
</dbReference>
<evidence type="ECO:0000259" key="2">
    <source>
        <dbReference type="PROSITE" id="PS51819"/>
    </source>
</evidence>
<reference evidence="3 4" key="1">
    <citation type="submission" date="2020-07" db="EMBL/GenBank/DDBJ databases">
        <title>Sequencing the genomes of 1000 actinobacteria strains.</title>
        <authorList>
            <person name="Klenk H.-P."/>
        </authorList>
    </citation>
    <scope>NUCLEOTIDE SEQUENCE [LARGE SCALE GENOMIC DNA]</scope>
    <source>
        <strain evidence="3 4">DSM 26474</strain>
    </source>
</reference>
<dbReference type="InterPro" id="IPR004360">
    <property type="entry name" value="Glyas_Fos-R_dOase_dom"/>
</dbReference>
<evidence type="ECO:0000256" key="1">
    <source>
        <dbReference type="ARBA" id="ARBA00022723"/>
    </source>
</evidence>